<protein>
    <submittedName>
        <fullName evidence="1">Uncharacterized protein</fullName>
    </submittedName>
</protein>
<evidence type="ECO:0000313" key="2">
    <source>
        <dbReference type="Proteomes" id="UP000248329"/>
    </source>
</evidence>
<sequence length="151" mass="17595">MPRVYLDTNIYIIGLLSTDTNSKLLLEEVKKGNIKVILSDYLFDEALTWFKSNKGKDCASKVRLYLLSIPKSEIIYDLEWNLFMDEWGGFVADIDDIPHVCSYFAGESEYFVTVNRRLTQMKIKDYVNFISPKRFIEDVCLLDGIETNREI</sequence>
<name>A0AC61L6C1_9EURY</name>
<comment type="caution">
    <text evidence="1">The sequence shown here is derived from an EMBL/GenBank/DDBJ whole genome shotgun (WGS) entry which is preliminary data.</text>
</comment>
<proteinExistence type="predicted"/>
<organism evidence="1 2">
    <name type="scientific">Candidatus Methanogaster sp</name>
    <dbReference type="NCBI Taxonomy" id="3386292"/>
    <lineage>
        <taxon>Archaea</taxon>
        <taxon>Methanobacteriati</taxon>
        <taxon>Methanobacteriota</taxon>
        <taxon>Stenosarchaea group</taxon>
        <taxon>Methanomicrobia</taxon>
        <taxon>Methanosarcinales</taxon>
        <taxon>ANME-2 cluster</taxon>
        <taxon>Candidatus Methanogasteraceae</taxon>
        <taxon>Candidatus Methanogaster</taxon>
    </lineage>
</organism>
<evidence type="ECO:0000313" key="1">
    <source>
        <dbReference type="EMBL" id="PXF61980.1"/>
    </source>
</evidence>
<dbReference type="EMBL" id="PQXF01000002">
    <property type="protein sequence ID" value="PXF61980.1"/>
    <property type="molecule type" value="Genomic_DNA"/>
</dbReference>
<reference evidence="1" key="1">
    <citation type="submission" date="2018-01" db="EMBL/GenBank/DDBJ databases">
        <authorList>
            <person name="Krukenberg V."/>
        </authorList>
    </citation>
    <scope>NUCLEOTIDE SEQUENCE</scope>
    <source>
        <strain evidence="1">E20ANME2</strain>
    </source>
</reference>
<dbReference type="Proteomes" id="UP000248329">
    <property type="component" value="Unassembled WGS sequence"/>
</dbReference>
<accession>A0AC61L6C1</accession>
<gene>
    <name evidence="1" type="ORF">C4B59_01790</name>
</gene>